<feature type="chain" id="PRO_5037677100" description="Beta-lactamase-inhibitor-like PepSY-like domain-containing protein" evidence="1">
    <location>
        <begin position="21"/>
        <end position="153"/>
    </location>
</feature>
<sequence>MPRLIIITLATFWLAGLAQADAVSIPDKVKANILKRHPKAQDFQASHENHFNQRLLEVTYKEEGSEEPILELFRADGHLFTNEVPLVGIGEAPPEVKQALETNFPGYVLKKVEMAGNPNGIGEEYEINLQVGGSNWKVSINDKGEILGKDKVE</sequence>
<reference evidence="2" key="1">
    <citation type="submission" date="2021-04" db="EMBL/GenBank/DDBJ databases">
        <title>Draft genome sequence data of methanotrophic Methylovulum sp. strain S1L and Methylomonas sp. strain S2AM isolated from boreal lake water columns.</title>
        <authorList>
            <person name="Rissanen A.J."/>
            <person name="Mangayil R."/>
            <person name="Svenning M.M."/>
            <person name="Khanongnuch R."/>
        </authorList>
    </citation>
    <scope>NUCLEOTIDE SEQUENCE</scope>
    <source>
        <strain evidence="2">S2AM</strain>
    </source>
</reference>
<evidence type="ECO:0008006" key="4">
    <source>
        <dbReference type="Google" id="ProtNLM"/>
    </source>
</evidence>
<organism evidence="2 3">
    <name type="scientific">Methylomonas paludis</name>
    <dbReference type="NCBI Taxonomy" id="1173101"/>
    <lineage>
        <taxon>Bacteria</taxon>
        <taxon>Pseudomonadati</taxon>
        <taxon>Pseudomonadota</taxon>
        <taxon>Gammaproteobacteria</taxon>
        <taxon>Methylococcales</taxon>
        <taxon>Methylococcaceae</taxon>
        <taxon>Methylomonas</taxon>
    </lineage>
</organism>
<dbReference type="RefSeq" id="WP_215584736.1">
    <property type="nucleotide sequence ID" value="NZ_CP073754.1"/>
</dbReference>
<keyword evidence="3" id="KW-1185">Reference proteome</keyword>
<evidence type="ECO:0000313" key="2">
    <source>
        <dbReference type="EMBL" id="QWF72346.1"/>
    </source>
</evidence>
<proteinExistence type="predicted"/>
<name>A0A975MQX1_9GAMM</name>
<accession>A0A975MQX1</accession>
<dbReference type="EMBL" id="CP073754">
    <property type="protein sequence ID" value="QWF72346.1"/>
    <property type="molecule type" value="Genomic_DNA"/>
</dbReference>
<protein>
    <recommendedName>
        <fullName evidence="4">Beta-lactamase-inhibitor-like PepSY-like domain-containing protein</fullName>
    </recommendedName>
</protein>
<keyword evidence="1" id="KW-0732">Signal</keyword>
<dbReference type="Gene3D" id="3.10.450.360">
    <property type="match status" value="1"/>
</dbReference>
<dbReference type="Proteomes" id="UP000676649">
    <property type="component" value="Chromosome"/>
</dbReference>
<dbReference type="SUPFAM" id="SSF160574">
    <property type="entry name" value="BT0923-like"/>
    <property type="match status" value="1"/>
</dbReference>
<dbReference type="KEGG" id="mpad:KEF85_07840"/>
<evidence type="ECO:0000256" key="1">
    <source>
        <dbReference type="SAM" id="SignalP"/>
    </source>
</evidence>
<evidence type="ECO:0000313" key="3">
    <source>
        <dbReference type="Proteomes" id="UP000676649"/>
    </source>
</evidence>
<dbReference type="AlphaFoldDB" id="A0A975MQX1"/>
<feature type="signal peptide" evidence="1">
    <location>
        <begin position="1"/>
        <end position="20"/>
    </location>
</feature>
<gene>
    <name evidence="2" type="ORF">KEF85_07840</name>
</gene>